<name>A0A3E2TQ70_9FIRM</name>
<evidence type="ECO:0000313" key="2">
    <source>
        <dbReference type="EMBL" id="RGB80745.1"/>
    </source>
</evidence>
<dbReference type="RefSeq" id="WP_015513767.1">
    <property type="nucleotide sequence ID" value="NZ_JAQCWV010000015.1"/>
</dbReference>
<dbReference type="PANTHER" id="PTHR46638:SF1">
    <property type="entry name" value="CORRINOID ADENOSYLTRANSFERASE"/>
    <property type="match status" value="1"/>
</dbReference>
<dbReference type="PIRSF" id="PIRSF015617">
    <property type="entry name" value="Adensltrnsf_CobA"/>
    <property type="match status" value="1"/>
</dbReference>
<dbReference type="Proteomes" id="UP000260773">
    <property type="component" value="Unassembled WGS sequence"/>
</dbReference>
<reference evidence="2 3" key="1">
    <citation type="submission" date="2018-08" db="EMBL/GenBank/DDBJ databases">
        <title>A genome reference for cultivated species of the human gut microbiota.</title>
        <authorList>
            <person name="Zou Y."/>
            <person name="Xue W."/>
            <person name="Luo G."/>
        </authorList>
    </citation>
    <scope>NUCLEOTIDE SEQUENCE [LARGE SCALE GENOMIC DNA]</scope>
    <source>
        <strain evidence="2 3">AF45-17</strain>
    </source>
</reference>
<sequence>MHHIYTGDGKGKTTAAVGLAVRCAGSGRRVLFTQFLKPAKSGEIEAMEDMENMQIWLCPAEFGFTWQMTDEEKEEAKDIYERYIWDITRMVLQGNFSMLVMDEVIGACNAGLVNEDELREMLEQFPDDMEVVLTGRNPSEQLCEWADYLTEMKKIKHPFDQGVKARKGIEY</sequence>
<gene>
    <name evidence="2" type="ORF">DW070_05520</name>
</gene>
<dbReference type="Gene3D" id="3.40.50.300">
    <property type="entry name" value="P-loop containing nucleotide triphosphate hydrolases"/>
    <property type="match status" value="1"/>
</dbReference>
<protein>
    <submittedName>
        <fullName evidence="2">Cob(I)yrinic acid a,c-diamide adenosyltransferase</fullName>
    </submittedName>
</protein>
<dbReference type="InterPro" id="IPR003724">
    <property type="entry name" value="CblAdoTrfase_CobA"/>
</dbReference>
<dbReference type="EMBL" id="QVEP01000009">
    <property type="protein sequence ID" value="RGB80745.1"/>
    <property type="molecule type" value="Genomic_DNA"/>
</dbReference>
<organism evidence="2 3">
    <name type="scientific">Coprococcus catus</name>
    <dbReference type="NCBI Taxonomy" id="116085"/>
    <lineage>
        <taxon>Bacteria</taxon>
        <taxon>Bacillati</taxon>
        <taxon>Bacillota</taxon>
        <taxon>Clostridia</taxon>
        <taxon>Lachnospirales</taxon>
        <taxon>Lachnospiraceae</taxon>
        <taxon>Coprococcus</taxon>
    </lineage>
</organism>
<dbReference type="InterPro" id="IPR027417">
    <property type="entry name" value="P-loop_NTPase"/>
</dbReference>
<dbReference type="AlphaFoldDB" id="A0A3E2TQ70"/>
<comment type="caution">
    <text evidence="2">The sequence shown here is derived from an EMBL/GenBank/DDBJ whole genome shotgun (WGS) entry which is preliminary data.</text>
</comment>
<accession>A0A3E2TQ70</accession>
<dbReference type="GO" id="GO:0009236">
    <property type="term" value="P:cobalamin biosynthetic process"/>
    <property type="evidence" value="ECO:0007669"/>
    <property type="project" value="InterPro"/>
</dbReference>
<dbReference type="InterPro" id="IPR016137">
    <property type="entry name" value="RGS"/>
</dbReference>
<evidence type="ECO:0000259" key="1">
    <source>
        <dbReference type="PROSITE" id="PS50132"/>
    </source>
</evidence>
<feature type="domain" description="RGS" evidence="1">
    <location>
        <begin position="29"/>
        <end position="84"/>
    </location>
</feature>
<dbReference type="SUPFAM" id="SSF52540">
    <property type="entry name" value="P-loop containing nucleoside triphosphate hydrolases"/>
    <property type="match status" value="1"/>
</dbReference>
<dbReference type="Pfam" id="PF02572">
    <property type="entry name" value="CobA_CobO_BtuR"/>
    <property type="match status" value="1"/>
</dbReference>
<proteinExistence type="predicted"/>
<dbReference type="PROSITE" id="PS50132">
    <property type="entry name" value="RGS"/>
    <property type="match status" value="1"/>
</dbReference>
<keyword evidence="2" id="KW-0808">Transferase</keyword>
<dbReference type="GO" id="GO:0008817">
    <property type="term" value="F:corrinoid adenosyltransferase activity"/>
    <property type="evidence" value="ECO:0007669"/>
    <property type="project" value="InterPro"/>
</dbReference>
<dbReference type="PANTHER" id="PTHR46638">
    <property type="entry name" value="CORRINOID ADENOSYLTRANSFERASE"/>
    <property type="match status" value="1"/>
</dbReference>
<evidence type="ECO:0000313" key="3">
    <source>
        <dbReference type="Proteomes" id="UP000260773"/>
    </source>
</evidence>
<dbReference type="GO" id="GO:0005524">
    <property type="term" value="F:ATP binding"/>
    <property type="evidence" value="ECO:0007669"/>
    <property type="project" value="InterPro"/>
</dbReference>